<dbReference type="OMA" id="FDGPRWF"/>
<feature type="compositionally biased region" description="Polar residues" evidence="1">
    <location>
        <begin position="20"/>
        <end position="30"/>
    </location>
</feature>
<feature type="compositionally biased region" description="Basic and acidic residues" evidence="1">
    <location>
        <begin position="40"/>
        <end position="55"/>
    </location>
</feature>
<dbReference type="EMBL" id="UASJ01000014">
    <property type="protein sequence ID" value="SQC02292.1"/>
    <property type="molecule type" value="Genomic_DNA"/>
</dbReference>
<evidence type="ECO:0000313" key="3">
    <source>
        <dbReference type="EMBL" id="SQC02292.1"/>
    </source>
</evidence>
<dbReference type="AlphaFoldDB" id="A0A2X3BFA6"/>
<organism evidence="3 4">
    <name type="scientific">Mobiluncus curtisii</name>
    <dbReference type="NCBI Taxonomy" id="2051"/>
    <lineage>
        <taxon>Bacteria</taxon>
        <taxon>Bacillati</taxon>
        <taxon>Actinomycetota</taxon>
        <taxon>Actinomycetes</taxon>
        <taxon>Actinomycetales</taxon>
        <taxon>Actinomycetaceae</taxon>
        <taxon>Mobiluncus</taxon>
    </lineage>
</organism>
<dbReference type="Proteomes" id="UP000250245">
    <property type="component" value="Unassembled WGS sequence"/>
</dbReference>
<gene>
    <name evidence="2" type="ORF">NCTC11820_00811</name>
    <name evidence="3" type="ORF">NCTC11820_02180</name>
</gene>
<dbReference type="RefSeq" id="WP_013189602.1">
    <property type="nucleotide sequence ID" value="NZ_CP068112.1"/>
</dbReference>
<evidence type="ECO:0000256" key="1">
    <source>
        <dbReference type="SAM" id="MobiDB-lite"/>
    </source>
</evidence>
<dbReference type="GeneID" id="55565880"/>
<accession>A0A2X3BFA6</accession>
<dbReference type="InterPro" id="IPR022183">
    <property type="entry name" value="DUF3710"/>
</dbReference>
<protein>
    <submittedName>
        <fullName evidence="3">Protein of uncharacterized function (DUF3710)</fullName>
    </submittedName>
</protein>
<evidence type="ECO:0000313" key="2">
    <source>
        <dbReference type="EMBL" id="SQB64467.1"/>
    </source>
</evidence>
<sequence>MGLFFKRRQKTANARELQDDSTSAVTSGTPDSAPVSSEAVETKDQPAGPRDVKQLADQDTSQYADFGVFLLPQIPGLAVHPESPLDEKTFGSLTMQIGKAAVELLAVAAPKSKRLWPELRAQVRGETTAAGNTCEEREGSFGTELFVQLVAQDAQGNRGRVQVRYCGVDGPNWFVRLVFNGMVQADDPDLQALEKAVRQVVVVRGSRPMSPRSVIPVVLPDDLARQLAALREQQQA</sequence>
<reference evidence="3 4" key="1">
    <citation type="submission" date="2018-06" db="EMBL/GenBank/DDBJ databases">
        <authorList>
            <consortium name="Pathogen Informatics"/>
            <person name="Doyle S."/>
        </authorList>
    </citation>
    <scope>NUCLEOTIDE SEQUENCE [LARGE SCALE GENOMIC DNA]</scope>
    <source>
        <strain evidence="3 4">NCTC11820</strain>
    </source>
</reference>
<dbReference type="EMBL" id="UASJ01000001">
    <property type="protein sequence ID" value="SQB64467.1"/>
    <property type="molecule type" value="Genomic_DNA"/>
</dbReference>
<proteinExistence type="predicted"/>
<name>A0A2X3BFA6_9ACTO</name>
<feature type="compositionally biased region" description="Basic residues" evidence="1">
    <location>
        <begin position="1"/>
        <end position="10"/>
    </location>
</feature>
<evidence type="ECO:0000313" key="4">
    <source>
        <dbReference type="Proteomes" id="UP000250245"/>
    </source>
</evidence>
<feature type="region of interest" description="Disordered" evidence="1">
    <location>
        <begin position="1"/>
        <end position="55"/>
    </location>
</feature>
<dbReference type="Pfam" id="PF12502">
    <property type="entry name" value="DUF3710"/>
    <property type="match status" value="1"/>
</dbReference>